<name>A0AA47LSA9_9GAMM</name>
<dbReference type="AlphaFoldDB" id="A0AA47LSA9"/>
<dbReference type="Gene3D" id="3.40.630.30">
    <property type="match status" value="1"/>
</dbReference>
<keyword evidence="2 4" id="KW-0012">Acyltransferase</keyword>
<dbReference type="SUPFAM" id="SSF55729">
    <property type="entry name" value="Acyl-CoA N-acyltransferases (Nat)"/>
    <property type="match status" value="1"/>
</dbReference>
<dbReference type="GO" id="GO:0016747">
    <property type="term" value="F:acyltransferase activity, transferring groups other than amino-acyl groups"/>
    <property type="evidence" value="ECO:0007669"/>
    <property type="project" value="InterPro"/>
</dbReference>
<dbReference type="Pfam" id="PF00583">
    <property type="entry name" value="Acetyltransf_1"/>
    <property type="match status" value="1"/>
</dbReference>
<accession>A0AA47LSA9</accession>
<dbReference type="Proteomes" id="UP001164748">
    <property type="component" value="Chromosome"/>
</dbReference>
<dbReference type="RefSeq" id="WP_269579812.1">
    <property type="nucleotide sequence ID" value="NZ_CP114588.1"/>
</dbReference>
<sequence length="195" mass="21080">MDIAIRQGWPLEQAQKVAELYEQAFGMKFARAIPNQAARVAVLSQCFVPDFSFAAMQNGKVVGLAGFQTQAGALTQGMGAKQLIDSLGPIKGIWACAILALFERKAAHNELVMDGIAVDSAIRGQGIGSQLLDAILDYAQAHGFESVRLDVIDSNPRARKLYQAKGFVATKEDRFPHLKWLVGFSGATTMVKALN</sequence>
<organism evidence="4 5">
    <name type="scientific">Salinivibrio kushneri</name>
    <dbReference type="NCBI Taxonomy" id="1908198"/>
    <lineage>
        <taxon>Bacteria</taxon>
        <taxon>Pseudomonadati</taxon>
        <taxon>Pseudomonadota</taxon>
        <taxon>Gammaproteobacteria</taxon>
        <taxon>Vibrionales</taxon>
        <taxon>Vibrionaceae</taxon>
        <taxon>Salinivibrio</taxon>
    </lineage>
</organism>
<proteinExistence type="predicted"/>
<dbReference type="EC" id="2.3.1.-" evidence="4"/>
<dbReference type="PANTHER" id="PTHR43420:SF44">
    <property type="entry name" value="ACETYLTRANSFERASE YPEA"/>
    <property type="match status" value="1"/>
</dbReference>
<feature type="domain" description="N-acetyltransferase" evidence="3">
    <location>
        <begin position="3"/>
        <end position="195"/>
    </location>
</feature>
<dbReference type="InterPro" id="IPR050680">
    <property type="entry name" value="YpeA/RimI_acetyltransf"/>
</dbReference>
<gene>
    <name evidence="4" type="ORF">N8M53_05795</name>
</gene>
<dbReference type="InterPro" id="IPR016181">
    <property type="entry name" value="Acyl_CoA_acyltransferase"/>
</dbReference>
<dbReference type="InterPro" id="IPR000182">
    <property type="entry name" value="GNAT_dom"/>
</dbReference>
<evidence type="ECO:0000313" key="5">
    <source>
        <dbReference type="Proteomes" id="UP001164748"/>
    </source>
</evidence>
<evidence type="ECO:0000256" key="1">
    <source>
        <dbReference type="ARBA" id="ARBA00022679"/>
    </source>
</evidence>
<dbReference type="PANTHER" id="PTHR43420">
    <property type="entry name" value="ACETYLTRANSFERASE"/>
    <property type="match status" value="1"/>
</dbReference>
<evidence type="ECO:0000256" key="2">
    <source>
        <dbReference type="ARBA" id="ARBA00023315"/>
    </source>
</evidence>
<dbReference type="CDD" id="cd04301">
    <property type="entry name" value="NAT_SF"/>
    <property type="match status" value="1"/>
</dbReference>
<evidence type="ECO:0000259" key="3">
    <source>
        <dbReference type="PROSITE" id="PS51186"/>
    </source>
</evidence>
<keyword evidence="1 4" id="KW-0808">Transferase</keyword>
<protein>
    <submittedName>
        <fullName evidence="4">GNAT family N-acetyltransferase</fullName>
        <ecNumber evidence="4">2.3.1.-</ecNumber>
    </submittedName>
</protein>
<evidence type="ECO:0000313" key="4">
    <source>
        <dbReference type="EMBL" id="WBA09705.1"/>
    </source>
</evidence>
<dbReference type="EMBL" id="CP114588">
    <property type="protein sequence ID" value="WBA09705.1"/>
    <property type="molecule type" value="Genomic_DNA"/>
</dbReference>
<reference evidence="4" key="1">
    <citation type="submission" date="2022-09" db="EMBL/GenBank/DDBJ databases">
        <authorList>
            <person name="Li Z.-J."/>
        </authorList>
    </citation>
    <scope>NUCLEOTIDE SEQUENCE</scope>
    <source>
        <strain evidence="4">TGB11</strain>
    </source>
</reference>
<dbReference type="PROSITE" id="PS51186">
    <property type="entry name" value="GNAT"/>
    <property type="match status" value="1"/>
</dbReference>